<dbReference type="OrthoDB" id="423498at2759"/>
<evidence type="ECO:0000313" key="3">
    <source>
        <dbReference type="EMBL" id="KAJ5403281.1"/>
    </source>
</evidence>
<sequence length="377" mass="40580">MILTRGFLGALFSSSALGQVHHFYSGVFTGSSLYGVEFNEASSQLSFIYNGTLDISSSKWIATDKSNRNIYIANDNTYESYGIGNNVNYIVASNAEPFTVFGAPYSTGCPGQVIKVGSSGTLESLAANITYSSDSGIHGLALSSDNRFIYSGDDMGSSIWTHSYDEETTSVSKLQRLNVTGNPRHLAVSPQGSFIYVILEQNNQLAVFNRDKTTGLISGRNKTFSLLPSGKTTNPLNQTSLFECSLFSISNPGYSNSSLYWSDEVMFSVPQEKGKYPKYLFATVRSRTSTDPGFVAAYSLDSTTGTISDFLFIVPTTGSGGASNSITPAIFSEEFFAIADAQGNFIEVWKLGEGATTATVVAHLDVSDSPANLVWVD</sequence>
<feature type="chain" id="PRO_5040977670" description="Carboxy-cis,cis-muconate cyclase" evidence="2">
    <location>
        <begin position="19"/>
        <end position="377"/>
    </location>
</feature>
<keyword evidence="4" id="KW-1185">Reference proteome</keyword>
<dbReference type="Gene3D" id="2.130.10.10">
    <property type="entry name" value="YVTN repeat-like/Quinoprotein amine dehydrogenase"/>
    <property type="match status" value="1"/>
</dbReference>
<name>A0A9W9W4S1_9EURO</name>
<evidence type="ECO:0000256" key="2">
    <source>
        <dbReference type="SAM" id="SignalP"/>
    </source>
</evidence>
<dbReference type="InterPro" id="IPR050282">
    <property type="entry name" value="Cycloisomerase_2"/>
</dbReference>
<dbReference type="AlphaFoldDB" id="A0A9W9W4S1"/>
<dbReference type="PANTHER" id="PTHR30344:SF4">
    <property type="entry name" value="CYCLASE, PUTATIVE (AFU_ORTHOLOGUE AFUA_6G11580)-RELATED"/>
    <property type="match status" value="1"/>
</dbReference>
<dbReference type="InterPro" id="IPR015943">
    <property type="entry name" value="WD40/YVTN_repeat-like_dom_sf"/>
</dbReference>
<comment type="caution">
    <text evidence="3">The sequence shown here is derived from an EMBL/GenBank/DDBJ whole genome shotgun (WGS) entry which is preliminary data.</text>
</comment>
<evidence type="ECO:0008006" key="5">
    <source>
        <dbReference type="Google" id="ProtNLM"/>
    </source>
</evidence>
<evidence type="ECO:0000256" key="1">
    <source>
        <dbReference type="ARBA" id="ARBA00005564"/>
    </source>
</evidence>
<dbReference type="PANTHER" id="PTHR30344">
    <property type="entry name" value="6-PHOSPHOGLUCONOLACTONASE-RELATED"/>
    <property type="match status" value="1"/>
</dbReference>
<dbReference type="InterPro" id="IPR019405">
    <property type="entry name" value="Lactonase_7-beta_prop"/>
</dbReference>
<gene>
    <name evidence="3" type="ORF">N7509_003152</name>
</gene>
<dbReference type="Pfam" id="PF10282">
    <property type="entry name" value="Lactonase"/>
    <property type="match status" value="1"/>
</dbReference>
<comment type="similarity">
    <text evidence="1">Belongs to the cycloisomerase 2 family.</text>
</comment>
<evidence type="ECO:0000313" key="4">
    <source>
        <dbReference type="Proteomes" id="UP001147747"/>
    </source>
</evidence>
<accession>A0A9W9W4S1</accession>
<organism evidence="3 4">
    <name type="scientific">Penicillium cosmopolitanum</name>
    <dbReference type="NCBI Taxonomy" id="1131564"/>
    <lineage>
        <taxon>Eukaryota</taxon>
        <taxon>Fungi</taxon>
        <taxon>Dikarya</taxon>
        <taxon>Ascomycota</taxon>
        <taxon>Pezizomycotina</taxon>
        <taxon>Eurotiomycetes</taxon>
        <taxon>Eurotiomycetidae</taxon>
        <taxon>Eurotiales</taxon>
        <taxon>Aspergillaceae</taxon>
        <taxon>Penicillium</taxon>
    </lineage>
</organism>
<reference evidence="3" key="2">
    <citation type="journal article" date="2023" name="IMA Fungus">
        <title>Comparative genomic study of the Penicillium genus elucidates a diverse pangenome and 15 lateral gene transfer events.</title>
        <authorList>
            <person name="Petersen C."/>
            <person name="Sorensen T."/>
            <person name="Nielsen M.R."/>
            <person name="Sondergaard T.E."/>
            <person name="Sorensen J.L."/>
            <person name="Fitzpatrick D.A."/>
            <person name="Frisvad J.C."/>
            <person name="Nielsen K.L."/>
        </authorList>
    </citation>
    <scope>NUCLEOTIDE SEQUENCE</scope>
    <source>
        <strain evidence="3">IBT 29677</strain>
    </source>
</reference>
<proteinExistence type="inferred from homology"/>
<feature type="signal peptide" evidence="2">
    <location>
        <begin position="1"/>
        <end position="18"/>
    </location>
</feature>
<dbReference type="Proteomes" id="UP001147747">
    <property type="component" value="Unassembled WGS sequence"/>
</dbReference>
<dbReference type="RefSeq" id="XP_056490523.1">
    <property type="nucleotide sequence ID" value="XM_056627789.1"/>
</dbReference>
<keyword evidence="2" id="KW-0732">Signal</keyword>
<reference evidence="3" key="1">
    <citation type="submission" date="2022-12" db="EMBL/GenBank/DDBJ databases">
        <authorList>
            <person name="Petersen C."/>
        </authorList>
    </citation>
    <scope>NUCLEOTIDE SEQUENCE</scope>
    <source>
        <strain evidence="3">IBT 29677</strain>
    </source>
</reference>
<protein>
    <recommendedName>
        <fullName evidence="5">Carboxy-cis,cis-muconate cyclase</fullName>
    </recommendedName>
</protein>
<dbReference type="GO" id="GO:0017057">
    <property type="term" value="F:6-phosphogluconolactonase activity"/>
    <property type="evidence" value="ECO:0007669"/>
    <property type="project" value="TreeGrafter"/>
</dbReference>
<dbReference type="GeneID" id="81366769"/>
<dbReference type="SUPFAM" id="SSF75011">
    <property type="entry name" value="3-carboxy-cis,cis-mucoante lactonizing enzyme"/>
    <property type="match status" value="1"/>
</dbReference>
<dbReference type="EMBL" id="JAPZBU010000005">
    <property type="protein sequence ID" value="KAJ5403281.1"/>
    <property type="molecule type" value="Genomic_DNA"/>
</dbReference>